<evidence type="ECO:0000313" key="3">
    <source>
        <dbReference type="Proteomes" id="UP000178272"/>
    </source>
</evidence>
<dbReference type="AlphaFoldDB" id="A0A1G1V446"/>
<comment type="caution">
    <text evidence="2">The sequence shown here is derived from an EMBL/GenBank/DDBJ whole genome shotgun (WGS) entry which is preliminary data.</text>
</comment>
<feature type="domain" description="Nudix hydrolase" evidence="1">
    <location>
        <begin position="16"/>
        <end position="153"/>
    </location>
</feature>
<dbReference type="PROSITE" id="PS51462">
    <property type="entry name" value="NUDIX"/>
    <property type="match status" value="1"/>
</dbReference>
<dbReference type="InterPro" id="IPR000086">
    <property type="entry name" value="NUDIX_hydrolase_dom"/>
</dbReference>
<evidence type="ECO:0000259" key="1">
    <source>
        <dbReference type="PROSITE" id="PS51462"/>
    </source>
</evidence>
<dbReference type="InterPro" id="IPR015797">
    <property type="entry name" value="NUDIX_hydrolase-like_dom_sf"/>
</dbReference>
<reference evidence="2 3" key="1">
    <citation type="journal article" date="2016" name="Nat. Commun.">
        <title>Thousands of microbial genomes shed light on interconnected biogeochemical processes in an aquifer system.</title>
        <authorList>
            <person name="Anantharaman K."/>
            <person name="Brown C.T."/>
            <person name="Hug L.A."/>
            <person name="Sharon I."/>
            <person name="Castelle C.J."/>
            <person name="Probst A.J."/>
            <person name="Thomas B.C."/>
            <person name="Singh A."/>
            <person name="Wilkins M.J."/>
            <person name="Karaoz U."/>
            <person name="Brodie E.L."/>
            <person name="Williams K.H."/>
            <person name="Hubbard S.S."/>
            <person name="Banfield J.F."/>
        </authorList>
    </citation>
    <scope>NUCLEOTIDE SEQUENCE [LARGE SCALE GENOMIC DNA]</scope>
</reference>
<protein>
    <recommendedName>
        <fullName evidence="1">Nudix hydrolase domain-containing protein</fullName>
    </recommendedName>
</protein>
<dbReference type="Gene3D" id="3.90.79.10">
    <property type="entry name" value="Nucleoside Triphosphate Pyrophosphohydrolase"/>
    <property type="match status" value="1"/>
</dbReference>
<proteinExistence type="predicted"/>
<organism evidence="2 3">
    <name type="scientific">Candidatus Blackburnbacteria bacterium RIFCSPHIGHO2_12_FULL_41_13b</name>
    <dbReference type="NCBI Taxonomy" id="1797517"/>
    <lineage>
        <taxon>Bacteria</taxon>
        <taxon>Candidatus Blackburniibacteriota</taxon>
    </lineage>
</organism>
<dbReference type="SUPFAM" id="SSF55811">
    <property type="entry name" value="Nudix"/>
    <property type="match status" value="1"/>
</dbReference>
<evidence type="ECO:0000313" key="2">
    <source>
        <dbReference type="EMBL" id="OGY10151.1"/>
    </source>
</evidence>
<sequence>MIQERIFKPTEEEITENVIGVGVLLVTPDFRFLTVQELKTKRSTGKIVGMRTAPMETVIDGESDDDAIKRLFQEEVVLNEAELPLDKKVLLCKIQLTKGVWLHGYLLQIEQPVLAAIGTEKHEVSDPFWTSIEEVLQSNPDDRQFRPGVRELVLSYLTFLESPENFSPHLFFRTQGKVQDEVFDSLGA</sequence>
<name>A0A1G1V446_9BACT</name>
<dbReference type="Proteomes" id="UP000178272">
    <property type="component" value="Unassembled WGS sequence"/>
</dbReference>
<gene>
    <name evidence="2" type="ORF">A3F61_02200</name>
</gene>
<dbReference type="EMBL" id="MHCA01000060">
    <property type="protein sequence ID" value="OGY10151.1"/>
    <property type="molecule type" value="Genomic_DNA"/>
</dbReference>
<dbReference type="STRING" id="1797517.A3F61_02200"/>
<accession>A0A1G1V446</accession>